<dbReference type="WBParaSite" id="DME_0000598601-mRNA-1">
    <property type="protein sequence ID" value="DME_0000598601-mRNA-1"/>
    <property type="gene ID" value="DME_0000598601"/>
</dbReference>
<keyword evidence="5" id="KW-1133">Transmembrane helix</keyword>
<evidence type="ECO:0000256" key="3">
    <source>
        <dbReference type="ARBA" id="ARBA00015571"/>
    </source>
</evidence>
<evidence type="ECO:0000313" key="9">
    <source>
        <dbReference type="Proteomes" id="UP000274756"/>
    </source>
</evidence>
<keyword evidence="6" id="KW-0472">Membrane</keyword>
<evidence type="ECO:0000256" key="5">
    <source>
        <dbReference type="ARBA" id="ARBA00022989"/>
    </source>
</evidence>
<dbReference type="STRING" id="318479.A0A0N4UF02"/>
<dbReference type="AlphaFoldDB" id="A0A0N4UF02"/>
<dbReference type="EMBL" id="UYYG01000010">
    <property type="protein sequence ID" value="VDN50952.1"/>
    <property type="molecule type" value="Genomic_DNA"/>
</dbReference>
<evidence type="ECO:0000313" key="10">
    <source>
        <dbReference type="WBParaSite" id="DME_0000598601-mRNA-1"/>
    </source>
</evidence>
<dbReference type="GO" id="GO:0016020">
    <property type="term" value="C:membrane"/>
    <property type="evidence" value="ECO:0007669"/>
    <property type="project" value="UniProtKB-SubCell"/>
</dbReference>
<evidence type="ECO:0000256" key="2">
    <source>
        <dbReference type="ARBA" id="ARBA00005944"/>
    </source>
</evidence>
<name>A0A0N4UF02_DRAME</name>
<reference evidence="7 9" key="2">
    <citation type="submission" date="2018-11" db="EMBL/GenBank/DDBJ databases">
        <authorList>
            <consortium name="Pathogen Informatics"/>
        </authorList>
    </citation>
    <scope>NUCLEOTIDE SEQUENCE [LARGE SCALE GENOMIC DNA]</scope>
</reference>
<protein>
    <recommendedName>
        <fullName evidence="3">Chloride channel CLIC-like protein 1</fullName>
    </recommendedName>
</protein>
<proteinExistence type="inferred from homology"/>
<evidence type="ECO:0000313" key="8">
    <source>
        <dbReference type="Proteomes" id="UP000038040"/>
    </source>
</evidence>
<dbReference type="OrthoDB" id="5837276at2759"/>
<dbReference type="Proteomes" id="UP000274756">
    <property type="component" value="Unassembled WGS sequence"/>
</dbReference>
<keyword evidence="9" id="KW-1185">Reference proteome</keyword>
<dbReference type="InterPro" id="IPR009231">
    <property type="entry name" value="Chloride_chnl_CLIC-like"/>
</dbReference>
<dbReference type="GO" id="GO:0005254">
    <property type="term" value="F:chloride channel activity"/>
    <property type="evidence" value="ECO:0007669"/>
    <property type="project" value="TreeGrafter"/>
</dbReference>
<organism evidence="8 10">
    <name type="scientific">Dracunculus medinensis</name>
    <name type="common">Guinea worm</name>
    <dbReference type="NCBI Taxonomy" id="318479"/>
    <lineage>
        <taxon>Eukaryota</taxon>
        <taxon>Metazoa</taxon>
        <taxon>Ecdysozoa</taxon>
        <taxon>Nematoda</taxon>
        <taxon>Chromadorea</taxon>
        <taxon>Rhabditida</taxon>
        <taxon>Spirurina</taxon>
        <taxon>Dracunculoidea</taxon>
        <taxon>Dracunculidae</taxon>
        <taxon>Dracunculus</taxon>
    </lineage>
</organism>
<reference evidence="10" key="1">
    <citation type="submission" date="2017-02" db="UniProtKB">
        <authorList>
            <consortium name="WormBaseParasite"/>
        </authorList>
    </citation>
    <scope>IDENTIFICATION</scope>
</reference>
<evidence type="ECO:0000256" key="4">
    <source>
        <dbReference type="ARBA" id="ARBA00022692"/>
    </source>
</evidence>
<accession>A0A0N4UF02</accession>
<evidence type="ECO:0000256" key="1">
    <source>
        <dbReference type="ARBA" id="ARBA00004141"/>
    </source>
</evidence>
<dbReference type="GO" id="GO:0005783">
    <property type="term" value="C:endoplasmic reticulum"/>
    <property type="evidence" value="ECO:0007669"/>
    <property type="project" value="TreeGrafter"/>
</dbReference>
<dbReference type="Proteomes" id="UP000038040">
    <property type="component" value="Unplaced"/>
</dbReference>
<keyword evidence="4" id="KW-0812">Transmembrane</keyword>
<dbReference type="PANTHER" id="PTHR34093:SF1">
    <property type="entry name" value="CHLORIDE CHANNEL CLIC-LIKE PROTEIN 1"/>
    <property type="match status" value="1"/>
</dbReference>
<evidence type="ECO:0000313" key="7">
    <source>
        <dbReference type="EMBL" id="VDN50952.1"/>
    </source>
</evidence>
<comment type="similarity">
    <text evidence="2">Belongs to the chloride channel MCLC family.</text>
</comment>
<gene>
    <name evidence="7" type="ORF">DME_LOCUS925</name>
</gene>
<comment type="subcellular location">
    <subcellularLocation>
        <location evidence="1">Membrane</location>
        <topology evidence="1">Multi-pass membrane protein</topology>
    </subcellularLocation>
</comment>
<sequence length="331" mass="38344">MWINLIIVRFMWLVIGYWHLVISENIDIDLSVDRSNWENPLDPLSNYIKCNEDHVKQFVNCQYQLAKCSKSLVDKSVNMHHKVSDPTLKHIIRNILERLNVDILKVREVNCVAKVYINAADVQILRKYLNSEDDSITVREQIRAILEQFVLPEIVAERLSRSKFNSVDRCKTKNILSNLYKSFMGYFHFFSSQKDECLQYYEDTFVDPFYKISALDIISDVFSNFVLTPLGIFGHHFKVFIHEYYSDSTLVLIIVKTVVACIFYFTSSVDRKISSDVAARVGNIIQRLSIDPPGSAISSAHDQPYSVQPHVSINNMKEMRPGRYRSLSVGR</sequence>
<evidence type="ECO:0000256" key="6">
    <source>
        <dbReference type="ARBA" id="ARBA00023136"/>
    </source>
</evidence>
<dbReference type="PANTHER" id="PTHR34093">
    <property type="entry name" value="CHLORIDE CHANNEL CLIC-LIKE PROTEIN 1"/>
    <property type="match status" value="1"/>
</dbReference>